<proteinExistence type="predicted"/>
<dbReference type="STRING" id="871963.Desdi_0008"/>
<dbReference type="HOGENOM" id="CLU_069674_2_0_9"/>
<keyword evidence="3" id="KW-0808">Transferase</keyword>
<dbReference type="PANTHER" id="PTHR31559:SF0">
    <property type="entry name" value="PYRIDOXAL 5'-PHOSPHATE SYNTHASE SUBUNIT SNO1-RELATED"/>
    <property type="match status" value="1"/>
</dbReference>
<keyword evidence="2 3" id="KW-0315">Glutamine amidotransferase</keyword>
<dbReference type="GO" id="GO:1903600">
    <property type="term" value="C:glutaminase complex"/>
    <property type="evidence" value="ECO:0007669"/>
    <property type="project" value="TreeGrafter"/>
</dbReference>
<dbReference type="PROSITE" id="PS51273">
    <property type="entry name" value="GATASE_TYPE_1"/>
    <property type="match status" value="1"/>
</dbReference>
<evidence type="ECO:0000313" key="3">
    <source>
        <dbReference type="EMBL" id="AGA67586.1"/>
    </source>
</evidence>
<sequence length="183" mass="20191">MLSLDRTFNRPCLSYLDPGFQVIEVRTRENCDSIHGLLIVGSENLPEAIHFPEEIGERIKELAGLDFPIYGICAGMVLMSKGSPEQGNNRLGLMDVTVAGELMASKIETYLSIPALGTKPVKAVFDESHYIQEVAPNVGILSEYNGKIVFVRQGNLLASAFHPDSSADDRVYRYFLDIVNGKI</sequence>
<dbReference type="PANTHER" id="PTHR31559">
    <property type="entry name" value="PYRIDOXAL 5'-PHOSPHATE SYNTHASE SUBUNIT SNO"/>
    <property type="match status" value="1"/>
</dbReference>
<evidence type="ECO:0000256" key="1">
    <source>
        <dbReference type="ARBA" id="ARBA00022898"/>
    </source>
</evidence>
<dbReference type="InterPro" id="IPR002161">
    <property type="entry name" value="PdxT/SNO"/>
</dbReference>
<reference evidence="4" key="1">
    <citation type="submission" date="2012-02" db="EMBL/GenBank/DDBJ databases">
        <title>Complete sequence of Desulfitobacterium dichloroeliminans LMG P-21439.</title>
        <authorList>
            <person name="Lucas S."/>
            <person name="Han J."/>
            <person name="Lapidus A."/>
            <person name="Cheng J.-F."/>
            <person name="Goodwin L."/>
            <person name="Pitluck S."/>
            <person name="Peters L."/>
            <person name="Ovchinnikova G."/>
            <person name="Teshima H."/>
            <person name="Detter J.C."/>
            <person name="Han C."/>
            <person name="Tapia R."/>
            <person name="Land M."/>
            <person name="Hauser L."/>
            <person name="Kyrpides N."/>
            <person name="Ivanova N."/>
            <person name="Pagani I."/>
            <person name="Kruse T."/>
            <person name="de Vos W.M."/>
            <person name="Boon N."/>
            <person name="Smidt H."/>
            <person name="Woyke T."/>
        </authorList>
    </citation>
    <scope>NUCLEOTIDE SEQUENCE [LARGE SCALE GENOMIC DNA]</scope>
    <source>
        <strain evidence="4">LMG P-21439 / DCA1</strain>
    </source>
</reference>
<organism evidence="3 4">
    <name type="scientific">Desulfitobacterium dichloroeliminans (strain LMG P-21439 / DCA1)</name>
    <dbReference type="NCBI Taxonomy" id="871963"/>
    <lineage>
        <taxon>Bacteria</taxon>
        <taxon>Bacillati</taxon>
        <taxon>Bacillota</taxon>
        <taxon>Clostridia</taxon>
        <taxon>Eubacteriales</taxon>
        <taxon>Desulfitobacteriaceae</taxon>
        <taxon>Desulfitobacterium</taxon>
    </lineage>
</organism>
<keyword evidence="1" id="KW-0663">Pyridoxal phosphate</keyword>
<dbReference type="Proteomes" id="UP000010797">
    <property type="component" value="Chromosome"/>
</dbReference>
<dbReference type="SUPFAM" id="SSF52317">
    <property type="entry name" value="Class I glutamine amidotransferase-like"/>
    <property type="match status" value="1"/>
</dbReference>
<gene>
    <name evidence="3" type="ordered locus">Desdi_0008</name>
</gene>
<dbReference type="EMBL" id="CP003344">
    <property type="protein sequence ID" value="AGA67586.1"/>
    <property type="molecule type" value="Genomic_DNA"/>
</dbReference>
<protein>
    <submittedName>
        <fullName evidence="3">Putative glutamine amidotransferase involved in pyridoxine biosynthesis</fullName>
    </submittedName>
</protein>
<dbReference type="GO" id="GO:0016740">
    <property type="term" value="F:transferase activity"/>
    <property type="evidence" value="ECO:0007669"/>
    <property type="project" value="UniProtKB-KW"/>
</dbReference>
<dbReference type="GO" id="GO:0008614">
    <property type="term" value="P:pyridoxine metabolic process"/>
    <property type="evidence" value="ECO:0007669"/>
    <property type="project" value="TreeGrafter"/>
</dbReference>
<evidence type="ECO:0000256" key="2">
    <source>
        <dbReference type="ARBA" id="ARBA00022962"/>
    </source>
</evidence>
<dbReference type="GO" id="GO:0004359">
    <property type="term" value="F:glutaminase activity"/>
    <property type="evidence" value="ECO:0007669"/>
    <property type="project" value="InterPro"/>
</dbReference>
<dbReference type="Pfam" id="PF01174">
    <property type="entry name" value="SNO"/>
    <property type="match status" value="1"/>
</dbReference>
<dbReference type="GO" id="GO:0005829">
    <property type="term" value="C:cytosol"/>
    <property type="evidence" value="ECO:0007669"/>
    <property type="project" value="TreeGrafter"/>
</dbReference>
<accession>L0F4K5</accession>
<dbReference type="eggNOG" id="COG0311">
    <property type="taxonomic scope" value="Bacteria"/>
</dbReference>
<dbReference type="KEGG" id="ddl:Desdi_0008"/>
<dbReference type="GO" id="GO:0042823">
    <property type="term" value="P:pyridoxal phosphate biosynthetic process"/>
    <property type="evidence" value="ECO:0007669"/>
    <property type="project" value="InterPro"/>
</dbReference>
<evidence type="ECO:0000313" key="4">
    <source>
        <dbReference type="Proteomes" id="UP000010797"/>
    </source>
</evidence>
<dbReference type="InterPro" id="IPR029062">
    <property type="entry name" value="Class_I_gatase-like"/>
</dbReference>
<name>L0F4K5_DESDL</name>
<dbReference type="AlphaFoldDB" id="L0F4K5"/>
<keyword evidence="4" id="KW-1185">Reference proteome</keyword>
<dbReference type="Gene3D" id="3.40.50.880">
    <property type="match status" value="1"/>
</dbReference>
<dbReference type="PROSITE" id="PS51130">
    <property type="entry name" value="PDXT_SNO_2"/>
    <property type="match status" value="1"/>
</dbReference>